<dbReference type="KEGG" id="tad:TRIADDRAFT_59941"/>
<reference evidence="1 2" key="1">
    <citation type="journal article" date="2008" name="Nature">
        <title>The Trichoplax genome and the nature of placozoans.</title>
        <authorList>
            <person name="Srivastava M."/>
            <person name="Begovic E."/>
            <person name="Chapman J."/>
            <person name="Putnam N.H."/>
            <person name="Hellsten U."/>
            <person name="Kawashima T."/>
            <person name="Kuo A."/>
            <person name="Mitros T."/>
            <person name="Salamov A."/>
            <person name="Carpenter M.L."/>
            <person name="Signorovitch A.Y."/>
            <person name="Moreno M.A."/>
            <person name="Kamm K."/>
            <person name="Grimwood J."/>
            <person name="Schmutz J."/>
            <person name="Shapiro H."/>
            <person name="Grigoriev I.V."/>
            <person name="Buss L.W."/>
            <person name="Schierwater B."/>
            <person name="Dellaporta S.L."/>
            <person name="Rokhsar D.S."/>
        </authorList>
    </citation>
    <scope>NUCLEOTIDE SEQUENCE [LARGE SCALE GENOMIC DNA]</scope>
    <source>
        <strain evidence="1 2">Grell-BS-1999</strain>
    </source>
</reference>
<keyword evidence="2" id="KW-1185">Reference proteome</keyword>
<dbReference type="RefSeq" id="XP_002115973.1">
    <property type="nucleotide sequence ID" value="XM_002115937.1"/>
</dbReference>
<dbReference type="InterPro" id="IPR011989">
    <property type="entry name" value="ARM-like"/>
</dbReference>
<dbReference type="InParanoid" id="B3S6V4"/>
<dbReference type="HOGENOM" id="CLU_594936_0_0_1"/>
<dbReference type="Proteomes" id="UP000009022">
    <property type="component" value="Unassembled WGS sequence"/>
</dbReference>
<dbReference type="CTD" id="6757185"/>
<accession>B3S6V4</accession>
<gene>
    <name evidence="1" type="ORF">TRIADDRAFT_59941</name>
</gene>
<proteinExistence type="predicted"/>
<dbReference type="GO" id="GO:0061608">
    <property type="term" value="F:nuclear import signal receptor activity"/>
    <property type="evidence" value="ECO:0000318"/>
    <property type="project" value="GO_Central"/>
</dbReference>
<dbReference type="InterPro" id="IPR016024">
    <property type="entry name" value="ARM-type_fold"/>
</dbReference>
<dbReference type="AlphaFoldDB" id="B3S6V4"/>
<organism evidence="1 2">
    <name type="scientific">Trichoplax adhaerens</name>
    <name type="common">Trichoplax reptans</name>
    <dbReference type="NCBI Taxonomy" id="10228"/>
    <lineage>
        <taxon>Eukaryota</taxon>
        <taxon>Metazoa</taxon>
        <taxon>Placozoa</taxon>
        <taxon>Uniplacotomia</taxon>
        <taxon>Trichoplacea</taxon>
        <taxon>Trichoplacidae</taxon>
        <taxon>Trichoplax</taxon>
    </lineage>
</organism>
<dbReference type="GeneID" id="6757185"/>
<dbReference type="GO" id="GO:0005634">
    <property type="term" value="C:nucleus"/>
    <property type="evidence" value="ECO:0000318"/>
    <property type="project" value="GO_Central"/>
</dbReference>
<dbReference type="GO" id="GO:0006607">
    <property type="term" value="P:NLS-bearing protein import into nucleus"/>
    <property type="evidence" value="ECO:0000318"/>
    <property type="project" value="GO_Central"/>
</dbReference>
<protein>
    <submittedName>
        <fullName evidence="1">Uncharacterized protein</fullName>
    </submittedName>
</protein>
<dbReference type="GO" id="GO:0008139">
    <property type="term" value="F:nuclear localization sequence binding"/>
    <property type="evidence" value="ECO:0000318"/>
    <property type="project" value="GO_Central"/>
</dbReference>
<evidence type="ECO:0000313" key="2">
    <source>
        <dbReference type="Proteomes" id="UP000009022"/>
    </source>
</evidence>
<dbReference type="Gene3D" id="1.25.10.10">
    <property type="entry name" value="Leucine-rich Repeat Variant"/>
    <property type="match status" value="1"/>
</dbReference>
<name>B3S6V4_TRIAD</name>
<sequence>MTETTKKRKMDSRQRNTIIKHFTLICHNIPTQRSLENFSQLINDDNRRYLDLLPNDYQKKETLLNIILQTERNNIFQELLDFLWQFNATEGNLGEIVARTYKNELIQVVNWQKSSEMHEQVGDKITFVLSNLTSKSTPQEIYDAARIARSQLVIKLVRCLIRSDSSNPEVQVELCRALNSLLEKDYRTFKDEGGVTESIELLSSPYPEVAYHACDLFTKIAPFVFLEDVTFANTLYSTLQAYRHDLYPVFNDLIWYNDREVIVNVCKSFVDIFDDSETDTNDFLSETSLTALMNLTYTPRWRRTTTEATSRCIKTVVDLKVLEYLKPHFCGNCGVTYLWVSLSLLINISLSDFRQSIFDAKLLKRVLQILVQPKDLDIERRSFTIISGIIDGGDVSQNVYLAKIGVVTALCNYMRKQLQLHVTADRCSSAIVKHFEVIKDTPIYSTLRQEMKEDGCKCQS</sequence>
<evidence type="ECO:0000313" key="1">
    <source>
        <dbReference type="EMBL" id="EDV21373.1"/>
    </source>
</evidence>
<dbReference type="SUPFAM" id="SSF48371">
    <property type="entry name" value="ARM repeat"/>
    <property type="match status" value="1"/>
</dbReference>
<dbReference type="EMBL" id="DS985253">
    <property type="protein sequence ID" value="EDV21373.1"/>
    <property type="molecule type" value="Genomic_DNA"/>
</dbReference>